<feature type="region of interest" description="Disordered" evidence="4">
    <location>
        <begin position="122"/>
        <end position="185"/>
    </location>
</feature>
<evidence type="ECO:0000313" key="7">
    <source>
        <dbReference type="Proteomes" id="UP001521184"/>
    </source>
</evidence>
<dbReference type="InterPro" id="IPR045093">
    <property type="entry name" value="Cullin"/>
</dbReference>
<dbReference type="SMART" id="SM00182">
    <property type="entry name" value="CULLIN"/>
    <property type="match status" value="1"/>
</dbReference>
<accession>A0ABR3TWV3</accession>
<dbReference type="Pfam" id="PF00888">
    <property type="entry name" value="Cullin"/>
    <property type="match status" value="1"/>
</dbReference>
<dbReference type="Pfam" id="PF10557">
    <property type="entry name" value="Cullin_Nedd8"/>
    <property type="match status" value="1"/>
</dbReference>
<comment type="similarity">
    <text evidence="1 2 3">Belongs to the cullin family.</text>
</comment>
<dbReference type="SUPFAM" id="SSF75632">
    <property type="entry name" value="Cullin homology domain"/>
    <property type="match status" value="1"/>
</dbReference>
<dbReference type="InterPro" id="IPR019559">
    <property type="entry name" value="Cullin_neddylation_domain"/>
</dbReference>
<feature type="compositionally biased region" description="Low complexity" evidence="4">
    <location>
        <begin position="90"/>
        <end position="107"/>
    </location>
</feature>
<keyword evidence="7" id="KW-1185">Reference proteome</keyword>
<feature type="region of interest" description="Disordered" evidence="4">
    <location>
        <begin position="1"/>
        <end position="107"/>
    </location>
</feature>
<dbReference type="Gene3D" id="1.20.1310.10">
    <property type="entry name" value="Cullin Repeats"/>
    <property type="match status" value="4"/>
</dbReference>
<dbReference type="InterPro" id="IPR036388">
    <property type="entry name" value="WH-like_DNA-bd_sf"/>
</dbReference>
<reference evidence="6 7" key="1">
    <citation type="journal article" date="2023" name="Plant Dis.">
        <title>First Report of Diplodia intermedia Causing Canker and Dieback Diseases on Apple Trees in Canada.</title>
        <authorList>
            <person name="Ellouze W."/>
            <person name="Ilyukhin E."/>
            <person name="Sulman M."/>
            <person name="Ali S."/>
        </authorList>
    </citation>
    <scope>NUCLEOTIDE SEQUENCE [LARGE SCALE GENOMIC DNA]</scope>
    <source>
        <strain evidence="6 7">M45-28</strain>
    </source>
</reference>
<evidence type="ECO:0000256" key="2">
    <source>
        <dbReference type="PROSITE-ProRule" id="PRU00330"/>
    </source>
</evidence>
<feature type="compositionally biased region" description="Low complexity" evidence="4">
    <location>
        <begin position="65"/>
        <end position="76"/>
    </location>
</feature>
<evidence type="ECO:0000256" key="4">
    <source>
        <dbReference type="SAM" id="MobiDB-lite"/>
    </source>
</evidence>
<dbReference type="PANTHER" id="PTHR11932">
    <property type="entry name" value="CULLIN"/>
    <property type="match status" value="1"/>
</dbReference>
<evidence type="ECO:0000256" key="1">
    <source>
        <dbReference type="ARBA" id="ARBA00006019"/>
    </source>
</evidence>
<dbReference type="Gene3D" id="1.10.10.10">
    <property type="entry name" value="Winged helix-like DNA-binding domain superfamily/Winged helix DNA-binding domain"/>
    <property type="match status" value="1"/>
</dbReference>
<dbReference type="EMBL" id="JAKEKT020000017">
    <property type="protein sequence ID" value="KAL1646042.1"/>
    <property type="molecule type" value="Genomic_DNA"/>
</dbReference>
<feature type="compositionally biased region" description="Low complexity" evidence="4">
    <location>
        <begin position="151"/>
        <end position="180"/>
    </location>
</feature>
<dbReference type="Proteomes" id="UP001521184">
    <property type="component" value="Unassembled WGS sequence"/>
</dbReference>
<dbReference type="SUPFAM" id="SSF74788">
    <property type="entry name" value="Cullin repeat-like"/>
    <property type="match status" value="1"/>
</dbReference>
<sequence>MQHSQNHRAAREDDKTDGHRKRKLLHSRPSSNPADLQRPGHDDTGSRSPTPKQQTTISDLFQQKPASARPASVPSPKGHKRIKPNPAAADDVSSPPRSIDSPRSTTSASLLTAAHLPAEKMYSFPSKKPNGAGGNVIDLTGKTPSPTPSPARNNGAIQAAAASSARNNNNNASAHRPNFNPNTGAKQLVVKNLRKTPRTDPKEYFNQVWGWLDEALAKIFAARDKIDFSLETLYRGVENVCRQGHAAELAARLQKRCEAYVETGLKKGLLEQAEKPNVDVLRAVLSAWRTWTANQKPIRWIFCYLDRSYLLQQGRTLQDQAFTLFRTIICEDATLRPKLVAGTCELVQIDRHGEELDKETFRDAIGMCHDLTIYTSFFEPKLLELSQKFVADWAEQASQEKSLAEYVQSAVKLMENEMERCEHFNLDSTTRRDLLALLEDHLVQRQESRLVNQDEVADLLDENAVNDLEQLYKLLERRRLGSKLRSAFEKWIDLTGTAIVFDDKEQESMVVKLLTLKKQLDTIWRVSYHRNADLGHGLREAFEAFINKSKKTSATWNTDNSKPGEMIAKYVDMLLRGGAKAIPTQLSSVKAEAERDENEDATFDEDTEINNQLDQVLDLFRFVHGKAVFEAFYKKDLARRLLMGRSASADAERSMLARLKTECGAGFTQNLEQMFKDVELSREEMASYKSLLEERGDRAPVDLSVSILSASAWPTYPDIPVIIPPEIQQSLDKFTTHYKNKHSGRKLDWKHALAHCQIKAAFPKGNKELVVSSFQAIVLVLFNTVKTGEHLSYDFLKTETGLPEAELKRTLQSLACAKLRPLTKHPKGRDINATDSFTYNAAFHHEKYRLKVNQVQLKETKEENKETHERVAADRNFETQAAIVRIMKSRKRIGHAELVAEVINATKKRGVLSVQDIKKNIDRLVDKDYMEREENNEYSYIA</sequence>
<dbReference type="InterPro" id="IPR016159">
    <property type="entry name" value="Cullin_repeat-like_dom_sf"/>
</dbReference>
<protein>
    <recommendedName>
        <fullName evidence="5">Cullin family profile domain-containing protein</fullName>
    </recommendedName>
</protein>
<dbReference type="InterPro" id="IPR001373">
    <property type="entry name" value="Cullin_N"/>
</dbReference>
<dbReference type="InterPro" id="IPR016158">
    <property type="entry name" value="Cullin_homology"/>
</dbReference>
<proteinExistence type="inferred from homology"/>
<gene>
    <name evidence="6" type="ORF">SLS58_003462</name>
</gene>
<dbReference type="InterPro" id="IPR036317">
    <property type="entry name" value="Cullin_homology_sf"/>
</dbReference>
<dbReference type="PROSITE" id="PS50069">
    <property type="entry name" value="CULLIN_2"/>
    <property type="match status" value="1"/>
</dbReference>
<organism evidence="6 7">
    <name type="scientific">Diplodia intermedia</name>
    <dbReference type="NCBI Taxonomy" id="856260"/>
    <lineage>
        <taxon>Eukaryota</taxon>
        <taxon>Fungi</taxon>
        <taxon>Dikarya</taxon>
        <taxon>Ascomycota</taxon>
        <taxon>Pezizomycotina</taxon>
        <taxon>Dothideomycetes</taxon>
        <taxon>Dothideomycetes incertae sedis</taxon>
        <taxon>Botryosphaeriales</taxon>
        <taxon>Botryosphaeriaceae</taxon>
        <taxon>Diplodia</taxon>
    </lineage>
</organism>
<dbReference type="Pfam" id="PF26557">
    <property type="entry name" value="Cullin_AB"/>
    <property type="match status" value="1"/>
</dbReference>
<evidence type="ECO:0000259" key="5">
    <source>
        <dbReference type="PROSITE" id="PS50069"/>
    </source>
</evidence>
<evidence type="ECO:0000256" key="3">
    <source>
        <dbReference type="RuleBase" id="RU003829"/>
    </source>
</evidence>
<feature type="compositionally biased region" description="Polar residues" evidence="4">
    <location>
        <begin position="46"/>
        <end position="61"/>
    </location>
</feature>
<dbReference type="SUPFAM" id="SSF46785">
    <property type="entry name" value="Winged helix' DNA-binding domain"/>
    <property type="match status" value="1"/>
</dbReference>
<dbReference type="InterPro" id="IPR036390">
    <property type="entry name" value="WH_DNA-bd_sf"/>
</dbReference>
<evidence type="ECO:0000313" key="6">
    <source>
        <dbReference type="EMBL" id="KAL1646042.1"/>
    </source>
</evidence>
<name>A0ABR3TWV3_9PEZI</name>
<dbReference type="InterPro" id="IPR059120">
    <property type="entry name" value="Cullin-like_AB"/>
</dbReference>
<dbReference type="SMART" id="SM00884">
    <property type="entry name" value="Cullin_Nedd8"/>
    <property type="match status" value="1"/>
</dbReference>
<dbReference type="Gene3D" id="3.30.230.130">
    <property type="entry name" value="Cullin, Chain C, Domain 2"/>
    <property type="match status" value="1"/>
</dbReference>
<comment type="caution">
    <text evidence="6">The sequence shown here is derived from an EMBL/GenBank/DDBJ whole genome shotgun (WGS) entry which is preliminary data.</text>
</comment>
<feature type="domain" description="Cullin family profile" evidence="5">
    <location>
        <begin position="562"/>
        <end position="815"/>
    </location>
</feature>